<dbReference type="EMBL" id="QGKW02001660">
    <property type="protein sequence ID" value="KAF2582380.1"/>
    <property type="molecule type" value="Genomic_DNA"/>
</dbReference>
<evidence type="ECO:0000313" key="2">
    <source>
        <dbReference type="Proteomes" id="UP000712281"/>
    </source>
</evidence>
<name>A0A3N6RZY9_BRACR</name>
<evidence type="ECO:0000313" key="1">
    <source>
        <dbReference type="EMBL" id="KAF2582380.1"/>
    </source>
</evidence>
<gene>
    <name evidence="1" type="ORF">F2Q68_00006420</name>
</gene>
<dbReference type="Proteomes" id="UP000712281">
    <property type="component" value="Unassembled WGS sequence"/>
</dbReference>
<accession>A0A3N6RZY9</accession>
<dbReference type="AlphaFoldDB" id="A0A3N6RZY9"/>
<organism evidence="1 2">
    <name type="scientific">Brassica cretica</name>
    <name type="common">Mustard</name>
    <dbReference type="NCBI Taxonomy" id="69181"/>
    <lineage>
        <taxon>Eukaryota</taxon>
        <taxon>Viridiplantae</taxon>
        <taxon>Streptophyta</taxon>
        <taxon>Embryophyta</taxon>
        <taxon>Tracheophyta</taxon>
        <taxon>Spermatophyta</taxon>
        <taxon>Magnoliopsida</taxon>
        <taxon>eudicotyledons</taxon>
        <taxon>Gunneridae</taxon>
        <taxon>Pentapetalae</taxon>
        <taxon>rosids</taxon>
        <taxon>malvids</taxon>
        <taxon>Brassicales</taxon>
        <taxon>Brassicaceae</taxon>
        <taxon>Brassiceae</taxon>
        <taxon>Brassica</taxon>
    </lineage>
</organism>
<proteinExistence type="predicted"/>
<protein>
    <submittedName>
        <fullName evidence="1">Uncharacterized protein</fullName>
    </submittedName>
</protein>
<reference evidence="1" key="1">
    <citation type="submission" date="2019-12" db="EMBL/GenBank/DDBJ databases">
        <title>Genome sequencing and annotation of Brassica cretica.</title>
        <authorList>
            <person name="Studholme D.J."/>
            <person name="Sarris P.F."/>
        </authorList>
    </citation>
    <scope>NUCLEOTIDE SEQUENCE</scope>
    <source>
        <strain evidence="1">PFS-001/15</strain>
        <tissue evidence="1">Leaf</tissue>
    </source>
</reference>
<sequence length="84" mass="10085">MGFHTVVEQTVCYWRSYKPDCSVSDSSYLYEFFDQAWKENMTKEESEQFVVGRQFHYPELLVRHPEDQWPCDATCMSNSIKQLF</sequence>
<comment type="caution">
    <text evidence="1">The sequence shown here is derived from an EMBL/GenBank/DDBJ whole genome shotgun (WGS) entry which is preliminary data.</text>
</comment>